<dbReference type="SUPFAM" id="SSF53448">
    <property type="entry name" value="Nucleotide-diphospho-sugar transferases"/>
    <property type="match status" value="1"/>
</dbReference>
<dbReference type="Pfam" id="PF00535">
    <property type="entry name" value="Glycos_transf_2"/>
    <property type="match status" value="1"/>
</dbReference>
<proteinExistence type="predicted"/>
<dbReference type="InterPro" id="IPR011990">
    <property type="entry name" value="TPR-like_helical_dom_sf"/>
</dbReference>
<sequence>MSLSKSRATIGLAMIVRDEALIIERCLGSVLHLIDTWTIIDTGSQDNTIALIEETLAGIPGRVISKPWRDFSSNRNELLKVARPTADYLLLLDADMTVQVNEPEPFTQLTAPAYDILVEAGIRYRMPYLISSQVDCQYLGRTHEHLAIANNIMPTPLDSIAIHHIGDGGSKANKFQRDLNFLEADALSNPTDTRTMFYLAQTRENLGDRPGAIAAYRRRIELGGWEEEVFWSMYRSACILESSGDWPAAAQMFITAWEYRPNRLEPILQLARGYRESGAMMTALMWIERGRQIDFPSNDRLFVETWIYLWGFDLESAACMWWNGDHEGATVIWSRLLERTDLTESARAVVTSNLALSN</sequence>
<dbReference type="EMBL" id="CAFBMO010000086">
    <property type="protein sequence ID" value="CAB4917114.1"/>
    <property type="molecule type" value="Genomic_DNA"/>
</dbReference>
<feature type="domain" description="Glycosyltransferase 2-like" evidence="1">
    <location>
        <begin position="14"/>
        <end position="104"/>
    </location>
</feature>
<dbReference type="InterPro" id="IPR001173">
    <property type="entry name" value="Glyco_trans_2-like"/>
</dbReference>
<name>A0A6J7HBV8_9ZZZZ</name>
<protein>
    <submittedName>
        <fullName evidence="2">Unannotated protein</fullName>
    </submittedName>
</protein>
<accession>A0A6J7HBV8</accession>
<gene>
    <name evidence="2" type="ORF">UFOPK3576_01484</name>
</gene>
<dbReference type="InterPro" id="IPR029044">
    <property type="entry name" value="Nucleotide-diphossugar_trans"/>
</dbReference>
<dbReference type="SUPFAM" id="SSF48452">
    <property type="entry name" value="TPR-like"/>
    <property type="match status" value="1"/>
</dbReference>
<reference evidence="2" key="1">
    <citation type="submission" date="2020-05" db="EMBL/GenBank/DDBJ databases">
        <authorList>
            <person name="Chiriac C."/>
            <person name="Salcher M."/>
            <person name="Ghai R."/>
            <person name="Kavagutti S V."/>
        </authorList>
    </citation>
    <scope>NUCLEOTIDE SEQUENCE</scope>
</reference>
<dbReference type="Gene3D" id="1.25.40.10">
    <property type="entry name" value="Tetratricopeptide repeat domain"/>
    <property type="match status" value="1"/>
</dbReference>
<evidence type="ECO:0000313" key="2">
    <source>
        <dbReference type="EMBL" id="CAB4917114.1"/>
    </source>
</evidence>
<dbReference type="AlphaFoldDB" id="A0A6J7HBV8"/>
<dbReference type="PANTHER" id="PTHR43630">
    <property type="entry name" value="POLY-BETA-1,6-N-ACETYL-D-GLUCOSAMINE SYNTHASE"/>
    <property type="match status" value="1"/>
</dbReference>
<dbReference type="PANTHER" id="PTHR43630:SF2">
    <property type="entry name" value="GLYCOSYLTRANSFERASE"/>
    <property type="match status" value="1"/>
</dbReference>
<dbReference type="Gene3D" id="3.90.550.10">
    <property type="entry name" value="Spore Coat Polysaccharide Biosynthesis Protein SpsA, Chain A"/>
    <property type="match status" value="1"/>
</dbReference>
<evidence type="ECO:0000259" key="1">
    <source>
        <dbReference type="Pfam" id="PF00535"/>
    </source>
</evidence>
<organism evidence="2">
    <name type="scientific">freshwater metagenome</name>
    <dbReference type="NCBI Taxonomy" id="449393"/>
    <lineage>
        <taxon>unclassified sequences</taxon>
        <taxon>metagenomes</taxon>
        <taxon>ecological metagenomes</taxon>
    </lineage>
</organism>